<keyword evidence="2" id="KW-1185">Reference proteome</keyword>
<evidence type="ECO:0000313" key="2">
    <source>
        <dbReference type="Proteomes" id="UP001154078"/>
    </source>
</evidence>
<organism evidence="1 2">
    <name type="scientific">Brassicogethes aeneus</name>
    <name type="common">Rape pollen beetle</name>
    <name type="synonym">Meligethes aeneus</name>
    <dbReference type="NCBI Taxonomy" id="1431903"/>
    <lineage>
        <taxon>Eukaryota</taxon>
        <taxon>Metazoa</taxon>
        <taxon>Ecdysozoa</taxon>
        <taxon>Arthropoda</taxon>
        <taxon>Hexapoda</taxon>
        <taxon>Insecta</taxon>
        <taxon>Pterygota</taxon>
        <taxon>Neoptera</taxon>
        <taxon>Endopterygota</taxon>
        <taxon>Coleoptera</taxon>
        <taxon>Polyphaga</taxon>
        <taxon>Cucujiformia</taxon>
        <taxon>Nitidulidae</taxon>
        <taxon>Meligethinae</taxon>
        <taxon>Brassicogethes</taxon>
    </lineage>
</organism>
<gene>
    <name evidence="1" type="ORF">MELIAE_LOCUS5790</name>
</gene>
<dbReference type="PANTHER" id="PTHR46282:SF1">
    <property type="entry name" value="LEUCINE-RICH REPEAT-CONTAINING PROTEIN 72-LIKE"/>
    <property type="match status" value="1"/>
</dbReference>
<dbReference type="SUPFAM" id="SSF52058">
    <property type="entry name" value="L domain-like"/>
    <property type="match status" value="1"/>
</dbReference>
<dbReference type="PANTHER" id="PTHR46282">
    <property type="entry name" value="LEUCINE-RICH MELANOCYTE DIFFERENTIATION-ASSOCIATED PROTEIN"/>
    <property type="match status" value="1"/>
</dbReference>
<dbReference type="AlphaFoldDB" id="A0A9P0AZH7"/>
<dbReference type="InterPro" id="IPR043313">
    <property type="entry name" value="LRMDA"/>
</dbReference>
<proteinExistence type="predicted"/>
<accession>A0A9P0AZH7</accession>
<sequence length="265" mass="30885">METDDCYEVSDNDTEILVVDIEKLPHFLNIDETLDDEVDVFNMTSLNMLMLLGKSGKKDTEDDNIHRLSLAYERLSTMPKILIQELGSLIKILDISNNEFQNLDFLSEFKELTSLICDHNKITANTVIPYLPKLELLWMNHCKITELYPWARKLQQSCPNLKYLSLMGNSMAPSYLNGGSLYEYLQYRLFIISLFPDLKHLDDRAVTEEQKQEAQRMYQKPFVERLMQKTQTKLPTYLRNVSDRVSDFVYTAPSSFSRPEKNCIV</sequence>
<reference evidence="1" key="1">
    <citation type="submission" date="2021-12" db="EMBL/GenBank/DDBJ databases">
        <authorList>
            <person name="King R."/>
        </authorList>
    </citation>
    <scope>NUCLEOTIDE SEQUENCE</scope>
</reference>
<evidence type="ECO:0008006" key="3">
    <source>
        <dbReference type="Google" id="ProtNLM"/>
    </source>
</evidence>
<evidence type="ECO:0000313" key="1">
    <source>
        <dbReference type="EMBL" id="CAH0553901.1"/>
    </source>
</evidence>
<dbReference type="InterPro" id="IPR032675">
    <property type="entry name" value="LRR_dom_sf"/>
</dbReference>
<dbReference type="OrthoDB" id="10251250at2759"/>
<name>A0A9P0AZH7_BRAAE</name>
<dbReference type="Proteomes" id="UP001154078">
    <property type="component" value="Chromosome 3"/>
</dbReference>
<dbReference type="EMBL" id="OV121134">
    <property type="protein sequence ID" value="CAH0553901.1"/>
    <property type="molecule type" value="Genomic_DNA"/>
</dbReference>
<dbReference type="Pfam" id="PF14580">
    <property type="entry name" value="LRR_9"/>
    <property type="match status" value="1"/>
</dbReference>
<dbReference type="Gene3D" id="3.80.10.10">
    <property type="entry name" value="Ribonuclease Inhibitor"/>
    <property type="match status" value="1"/>
</dbReference>
<protein>
    <recommendedName>
        <fullName evidence="3">Leucine-rich melanocyte differentiation-associated protein-like</fullName>
    </recommendedName>
</protein>